<evidence type="ECO:0000256" key="6">
    <source>
        <dbReference type="ARBA" id="ARBA00022840"/>
    </source>
</evidence>
<evidence type="ECO:0000313" key="12">
    <source>
        <dbReference type="Proteomes" id="UP000288805"/>
    </source>
</evidence>
<protein>
    <recommendedName>
        <fullName evidence="1">non-specific serine/threonine protein kinase</fullName>
        <ecNumber evidence="1">2.7.11.1</ecNumber>
    </recommendedName>
</protein>
<dbReference type="EMBL" id="QGNW01000211">
    <property type="protein sequence ID" value="RVW84789.1"/>
    <property type="molecule type" value="Genomic_DNA"/>
</dbReference>
<dbReference type="SUPFAM" id="SSF56112">
    <property type="entry name" value="Protein kinase-like (PK-like)"/>
    <property type="match status" value="1"/>
</dbReference>
<proteinExistence type="predicted"/>
<evidence type="ECO:0000259" key="10">
    <source>
        <dbReference type="PROSITE" id="PS50011"/>
    </source>
</evidence>
<reference evidence="11 12" key="1">
    <citation type="journal article" date="2018" name="PLoS Genet.">
        <title>Population sequencing reveals clonal diversity and ancestral inbreeding in the grapevine cultivar Chardonnay.</title>
        <authorList>
            <person name="Roach M.J."/>
            <person name="Johnson D.L."/>
            <person name="Bohlmann J."/>
            <person name="van Vuuren H.J."/>
            <person name="Jones S.J."/>
            <person name="Pretorius I.S."/>
            <person name="Schmidt S.A."/>
            <person name="Borneman A.R."/>
        </authorList>
    </citation>
    <scope>NUCLEOTIDE SEQUENCE [LARGE SCALE GENOMIC DNA]</scope>
    <source>
        <strain evidence="12">cv. Chardonnay</strain>
        <tissue evidence="11">Leaf</tissue>
    </source>
</reference>
<dbReference type="FunFam" id="1.10.510.10:FF:001023">
    <property type="entry name" value="Os07g0541700 protein"/>
    <property type="match status" value="1"/>
</dbReference>
<sequence length="141" mass="15424">MEHSPSSSCSNVWLMGFVVLNDLIILLCGDDDGGGGGGGGGGGSEIEKKDLEQQLFDLATISSATNNFSYANLIGNGGFGLVYKERSMLLNWPRRFDIVMGVARGLLYLHQDSRLRIIHRDLKISHILLDNEINPKFQTIA</sequence>
<keyword evidence="5 11" id="KW-0418">Kinase</keyword>
<keyword evidence="9" id="KW-0732">Signal</keyword>
<name>A0A438HK63_VITVI</name>
<keyword evidence="4" id="KW-0547">Nucleotide-binding</keyword>
<dbReference type="Proteomes" id="UP000288805">
    <property type="component" value="Unassembled WGS sequence"/>
</dbReference>
<organism evidence="11 12">
    <name type="scientific">Vitis vinifera</name>
    <name type="common">Grape</name>
    <dbReference type="NCBI Taxonomy" id="29760"/>
    <lineage>
        <taxon>Eukaryota</taxon>
        <taxon>Viridiplantae</taxon>
        <taxon>Streptophyta</taxon>
        <taxon>Embryophyta</taxon>
        <taxon>Tracheophyta</taxon>
        <taxon>Spermatophyta</taxon>
        <taxon>Magnoliopsida</taxon>
        <taxon>eudicotyledons</taxon>
        <taxon>Gunneridae</taxon>
        <taxon>Pentapetalae</taxon>
        <taxon>rosids</taxon>
        <taxon>Vitales</taxon>
        <taxon>Vitaceae</taxon>
        <taxon>Viteae</taxon>
        <taxon>Vitis</taxon>
    </lineage>
</organism>
<keyword evidence="2" id="KW-0723">Serine/threonine-protein kinase</keyword>
<comment type="catalytic activity">
    <reaction evidence="8">
        <text>L-seryl-[protein] + ATP = O-phospho-L-seryl-[protein] + ADP + H(+)</text>
        <dbReference type="Rhea" id="RHEA:17989"/>
        <dbReference type="Rhea" id="RHEA-COMP:9863"/>
        <dbReference type="Rhea" id="RHEA-COMP:11604"/>
        <dbReference type="ChEBI" id="CHEBI:15378"/>
        <dbReference type="ChEBI" id="CHEBI:29999"/>
        <dbReference type="ChEBI" id="CHEBI:30616"/>
        <dbReference type="ChEBI" id="CHEBI:83421"/>
        <dbReference type="ChEBI" id="CHEBI:456216"/>
        <dbReference type="EC" id="2.7.11.1"/>
    </reaction>
</comment>
<dbReference type="Gene3D" id="3.30.200.20">
    <property type="entry name" value="Phosphorylase Kinase, domain 1"/>
    <property type="match status" value="1"/>
</dbReference>
<dbReference type="GO" id="GO:0030246">
    <property type="term" value="F:carbohydrate binding"/>
    <property type="evidence" value="ECO:0007669"/>
    <property type="project" value="UniProtKB-KW"/>
</dbReference>
<keyword evidence="3" id="KW-0808">Transferase</keyword>
<evidence type="ECO:0000256" key="8">
    <source>
        <dbReference type="ARBA" id="ARBA00048679"/>
    </source>
</evidence>
<dbReference type="GO" id="GO:0005524">
    <property type="term" value="F:ATP binding"/>
    <property type="evidence" value="ECO:0007669"/>
    <property type="project" value="UniProtKB-KW"/>
</dbReference>
<evidence type="ECO:0000256" key="7">
    <source>
        <dbReference type="ARBA" id="ARBA00047899"/>
    </source>
</evidence>
<dbReference type="PANTHER" id="PTHR27002:SF214">
    <property type="entry name" value="RECEPTOR-LIKE SERINE_THREONINE-PROTEIN KINASE"/>
    <property type="match status" value="1"/>
</dbReference>
<keyword evidence="11" id="KW-0430">Lectin</keyword>
<evidence type="ECO:0000256" key="3">
    <source>
        <dbReference type="ARBA" id="ARBA00022679"/>
    </source>
</evidence>
<evidence type="ECO:0000256" key="2">
    <source>
        <dbReference type="ARBA" id="ARBA00022527"/>
    </source>
</evidence>
<evidence type="ECO:0000256" key="1">
    <source>
        <dbReference type="ARBA" id="ARBA00012513"/>
    </source>
</evidence>
<evidence type="ECO:0000256" key="9">
    <source>
        <dbReference type="SAM" id="SignalP"/>
    </source>
</evidence>
<feature type="chain" id="PRO_5019263341" description="non-specific serine/threonine protein kinase" evidence="9">
    <location>
        <begin position="30"/>
        <end position="141"/>
    </location>
</feature>
<dbReference type="AlphaFoldDB" id="A0A438HK63"/>
<dbReference type="EC" id="2.7.11.1" evidence="1"/>
<dbReference type="Gene3D" id="1.10.510.10">
    <property type="entry name" value="Transferase(Phosphotransferase) domain 1"/>
    <property type="match status" value="1"/>
</dbReference>
<gene>
    <name evidence="11" type="primary">VvCHDp001080</name>
    <name evidence="11" type="ORF">CK203_048630</name>
</gene>
<evidence type="ECO:0000313" key="11">
    <source>
        <dbReference type="EMBL" id="RVW84789.1"/>
    </source>
</evidence>
<dbReference type="GO" id="GO:0004674">
    <property type="term" value="F:protein serine/threonine kinase activity"/>
    <property type="evidence" value="ECO:0007669"/>
    <property type="project" value="UniProtKB-KW"/>
</dbReference>
<evidence type="ECO:0000256" key="5">
    <source>
        <dbReference type="ARBA" id="ARBA00022777"/>
    </source>
</evidence>
<comment type="catalytic activity">
    <reaction evidence="7">
        <text>L-threonyl-[protein] + ATP = O-phospho-L-threonyl-[protein] + ADP + H(+)</text>
        <dbReference type="Rhea" id="RHEA:46608"/>
        <dbReference type="Rhea" id="RHEA-COMP:11060"/>
        <dbReference type="Rhea" id="RHEA-COMP:11605"/>
        <dbReference type="ChEBI" id="CHEBI:15378"/>
        <dbReference type="ChEBI" id="CHEBI:30013"/>
        <dbReference type="ChEBI" id="CHEBI:30616"/>
        <dbReference type="ChEBI" id="CHEBI:61977"/>
        <dbReference type="ChEBI" id="CHEBI:456216"/>
        <dbReference type="EC" id="2.7.11.1"/>
    </reaction>
</comment>
<keyword evidence="11" id="KW-0675">Receptor</keyword>
<feature type="domain" description="Protein kinase" evidence="10">
    <location>
        <begin position="1"/>
        <end position="141"/>
    </location>
</feature>
<accession>A0A438HK63</accession>
<dbReference type="InterPro" id="IPR000719">
    <property type="entry name" value="Prot_kinase_dom"/>
</dbReference>
<evidence type="ECO:0000256" key="4">
    <source>
        <dbReference type="ARBA" id="ARBA00022741"/>
    </source>
</evidence>
<keyword evidence="6" id="KW-0067">ATP-binding</keyword>
<comment type="caution">
    <text evidence="11">The sequence shown here is derived from an EMBL/GenBank/DDBJ whole genome shotgun (WGS) entry which is preliminary data.</text>
</comment>
<feature type="signal peptide" evidence="9">
    <location>
        <begin position="1"/>
        <end position="29"/>
    </location>
</feature>
<dbReference type="InterPro" id="IPR011009">
    <property type="entry name" value="Kinase-like_dom_sf"/>
</dbReference>
<dbReference type="PROSITE" id="PS50011">
    <property type="entry name" value="PROTEIN_KINASE_DOM"/>
    <property type="match status" value="1"/>
</dbReference>
<dbReference type="PANTHER" id="PTHR27002">
    <property type="entry name" value="RECEPTOR-LIKE SERINE/THREONINE-PROTEIN KINASE SD1-8"/>
    <property type="match status" value="1"/>
</dbReference>